<dbReference type="InterPro" id="IPR056512">
    <property type="entry name" value="LIN_N"/>
</dbReference>
<comment type="caution">
    <text evidence="3">The sequence shown here is derived from an EMBL/GenBank/DDBJ whole genome shotgun (WGS) entry which is preliminary data.</text>
</comment>
<dbReference type="PANTHER" id="PTHR47446:SF2">
    <property type="entry name" value="RING-TYPE E3 UBIQUITIN TRANSFERASE"/>
    <property type="match status" value="1"/>
</dbReference>
<reference evidence="3 4" key="1">
    <citation type="submission" date="2020-06" db="EMBL/GenBank/DDBJ databases">
        <title>Transcriptomic and genomic resources for Thalictrum thalictroides and T. hernandezii: Facilitating candidate gene discovery in an emerging model plant lineage.</title>
        <authorList>
            <person name="Arias T."/>
            <person name="Riano-Pachon D.M."/>
            <person name="Di Stilio V.S."/>
        </authorList>
    </citation>
    <scope>NUCLEOTIDE SEQUENCE [LARGE SCALE GENOMIC DNA]</scope>
    <source>
        <strain evidence="4">cv. WT478/WT964</strain>
        <tissue evidence="3">Leaves</tissue>
    </source>
</reference>
<dbReference type="Pfam" id="PF23568">
    <property type="entry name" value="ARM_LIN"/>
    <property type="match status" value="1"/>
</dbReference>
<dbReference type="GO" id="GO:0016740">
    <property type="term" value="F:transferase activity"/>
    <property type="evidence" value="ECO:0007669"/>
    <property type="project" value="UniProtKB-KW"/>
</dbReference>
<evidence type="ECO:0000313" key="4">
    <source>
        <dbReference type="Proteomes" id="UP000554482"/>
    </source>
</evidence>
<protein>
    <submittedName>
        <fullName evidence="3">Ring-type e3 ubiquitin transferase</fullName>
    </submittedName>
</protein>
<accession>A0A7J6WKG3</accession>
<feature type="domain" description="Putative E3 ubiquitin-protein ligase LIN N-terminal" evidence="2">
    <location>
        <begin position="20"/>
        <end position="230"/>
    </location>
</feature>
<dbReference type="InterPro" id="IPR052858">
    <property type="entry name" value="E3_ubiquitin-ligase_LIN"/>
</dbReference>
<gene>
    <name evidence="3" type="ORF">FRX31_012539</name>
</gene>
<keyword evidence="3" id="KW-0808">Transferase</keyword>
<dbReference type="OrthoDB" id="1738307at2759"/>
<sequence length="280" mass="31403">MTTAATTTTTTTSAQILHHTSTFIVDVLSQSDLRRQVFTTLSRKILPDQIIVKPLTVAVETIENAISTKNPATRISSLRLVEKLLQSYPENVFSALILSLVYGLRQCPINAALSLLDVFYLDPLSARSEIAPILFEDLFLLHLIPVLQGFNDCRSRILSSKPPDKNQGRSRRGKAMDNSQTKLLSGVSKIQGKKLKNLEKDYEEVLDQNCKAFAGYLKEILEDKDGTRSISPPPLILTKFSDEGEVDFDSENKLKLEDIKMSNGRYNVMSHFPFYSSIDF</sequence>
<evidence type="ECO:0000256" key="1">
    <source>
        <dbReference type="SAM" id="MobiDB-lite"/>
    </source>
</evidence>
<keyword evidence="4" id="KW-1185">Reference proteome</keyword>
<dbReference type="EMBL" id="JABWDY010014094">
    <property type="protein sequence ID" value="KAF5197874.1"/>
    <property type="molecule type" value="Genomic_DNA"/>
</dbReference>
<organism evidence="3 4">
    <name type="scientific">Thalictrum thalictroides</name>
    <name type="common">Rue-anemone</name>
    <name type="synonym">Anemone thalictroides</name>
    <dbReference type="NCBI Taxonomy" id="46969"/>
    <lineage>
        <taxon>Eukaryota</taxon>
        <taxon>Viridiplantae</taxon>
        <taxon>Streptophyta</taxon>
        <taxon>Embryophyta</taxon>
        <taxon>Tracheophyta</taxon>
        <taxon>Spermatophyta</taxon>
        <taxon>Magnoliopsida</taxon>
        <taxon>Ranunculales</taxon>
        <taxon>Ranunculaceae</taxon>
        <taxon>Thalictroideae</taxon>
        <taxon>Thalictrum</taxon>
    </lineage>
</organism>
<dbReference type="AlphaFoldDB" id="A0A7J6WKG3"/>
<feature type="region of interest" description="Disordered" evidence="1">
    <location>
        <begin position="158"/>
        <end position="179"/>
    </location>
</feature>
<dbReference type="PANTHER" id="PTHR47446">
    <property type="entry name" value="RING-TYPE E3 UBIQUITIN TRANSFERASE"/>
    <property type="match status" value="1"/>
</dbReference>
<dbReference type="Proteomes" id="UP000554482">
    <property type="component" value="Unassembled WGS sequence"/>
</dbReference>
<name>A0A7J6WKG3_THATH</name>
<evidence type="ECO:0000259" key="2">
    <source>
        <dbReference type="Pfam" id="PF23568"/>
    </source>
</evidence>
<evidence type="ECO:0000313" key="3">
    <source>
        <dbReference type="EMBL" id="KAF5197874.1"/>
    </source>
</evidence>
<proteinExistence type="predicted"/>